<evidence type="ECO:0000313" key="2">
    <source>
        <dbReference type="Proteomes" id="UP000789901"/>
    </source>
</evidence>
<protein>
    <submittedName>
        <fullName evidence="1">11945_t:CDS:1</fullName>
    </submittedName>
</protein>
<organism evidence="1 2">
    <name type="scientific">Gigaspora margarita</name>
    <dbReference type="NCBI Taxonomy" id="4874"/>
    <lineage>
        <taxon>Eukaryota</taxon>
        <taxon>Fungi</taxon>
        <taxon>Fungi incertae sedis</taxon>
        <taxon>Mucoromycota</taxon>
        <taxon>Glomeromycotina</taxon>
        <taxon>Glomeromycetes</taxon>
        <taxon>Diversisporales</taxon>
        <taxon>Gigasporaceae</taxon>
        <taxon>Gigaspora</taxon>
    </lineage>
</organism>
<proteinExistence type="predicted"/>
<gene>
    <name evidence="1" type="ORF">GMARGA_LOCUS8195</name>
</gene>
<accession>A0ABN7UPL0</accession>
<comment type="caution">
    <text evidence="1">The sequence shown here is derived from an EMBL/GenBank/DDBJ whole genome shotgun (WGS) entry which is preliminary data.</text>
</comment>
<name>A0ABN7UPL0_GIGMA</name>
<sequence length="99" mass="11472">MLSSFILYKNKYNLSPQVARQKYKQEPEEVYSSCFTFFNDQVDNTSIPVSAVNDPETKLCPYLNNVTNNPTSLEQPFFQTSYGNLMTQNVTSFHLDHDF</sequence>
<dbReference type="Proteomes" id="UP000789901">
    <property type="component" value="Unassembled WGS sequence"/>
</dbReference>
<reference evidence="1 2" key="1">
    <citation type="submission" date="2021-06" db="EMBL/GenBank/DDBJ databases">
        <authorList>
            <person name="Kallberg Y."/>
            <person name="Tangrot J."/>
            <person name="Rosling A."/>
        </authorList>
    </citation>
    <scope>NUCLEOTIDE SEQUENCE [LARGE SCALE GENOMIC DNA]</scope>
    <source>
        <strain evidence="1 2">120-4 pot B 10/14</strain>
    </source>
</reference>
<dbReference type="EMBL" id="CAJVQB010004151">
    <property type="protein sequence ID" value="CAG8628295.1"/>
    <property type="molecule type" value="Genomic_DNA"/>
</dbReference>
<keyword evidence="2" id="KW-1185">Reference proteome</keyword>
<evidence type="ECO:0000313" key="1">
    <source>
        <dbReference type="EMBL" id="CAG8628295.1"/>
    </source>
</evidence>